<name>A0A1D1UU48_RAMVA</name>
<evidence type="ECO:0000256" key="1">
    <source>
        <dbReference type="SAM" id="MobiDB-lite"/>
    </source>
</evidence>
<feature type="compositionally biased region" description="Low complexity" evidence="1">
    <location>
        <begin position="55"/>
        <end position="76"/>
    </location>
</feature>
<dbReference type="EMBL" id="BDGG01000002">
    <property type="protein sequence ID" value="GAU91985.1"/>
    <property type="molecule type" value="Genomic_DNA"/>
</dbReference>
<evidence type="ECO:0000313" key="2">
    <source>
        <dbReference type="EMBL" id="GAU91985.1"/>
    </source>
</evidence>
<evidence type="ECO:0000313" key="3">
    <source>
        <dbReference type="Proteomes" id="UP000186922"/>
    </source>
</evidence>
<organism evidence="2 3">
    <name type="scientific">Ramazzottius varieornatus</name>
    <name type="common">Water bear</name>
    <name type="synonym">Tardigrade</name>
    <dbReference type="NCBI Taxonomy" id="947166"/>
    <lineage>
        <taxon>Eukaryota</taxon>
        <taxon>Metazoa</taxon>
        <taxon>Ecdysozoa</taxon>
        <taxon>Tardigrada</taxon>
        <taxon>Eutardigrada</taxon>
        <taxon>Parachela</taxon>
        <taxon>Hypsibioidea</taxon>
        <taxon>Ramazzottiidae</taxon>
        <taxon>Ramazzottius</taxon>
    </lineage>
</organism>
<feature type="region of interest" description="Disordered" evidence="1">
    <location>
        <begin position="44"/>
        <end position="97"/>
    </location>
</feature>
<sequence length="148" mass="15576">MHKITPFLLGRAQSSPSLSPAAAPLQCYQCQASRSTYKLPPLLGGVSMAAPQPPTSSTDNTTTTTTTAASTTLTPALQDESNKSPTNDPCWDDSFNGNGDSVIQQNCTDGAVCFKRLVRNSPAGGKLLSFPIAALSFLRSYAHGQDEP</sequence>
<keyword evidence="3" id="KW-1185">Reference proteome</keyword>
<protein>
    <submittedName>
        <fullName evidence="2">Uncharacterized protein</fullName>
    </submittedName>
</protein>
<gene>
    <name evidence="2" type="primary">RvY_04138-1</name>
    <name evidence="2" type="synonym">RvY_04138.1</name>
    <name evidence="2" type="ORF">RvY_04138</name>
</gene>
<dbReference type="Proteomes" id="UP000186922">
    <property type="component" value="Unassembled WGS sequence"/>
</dbReference>
<reference evidence="2 3" key="1">
    <citation type="journal article" date="2016" name="Nat. Commun.">
        <title>Extremotolerant tardigrade genome and improved radiotolerance of human cultured cells by tardigrade-unique protein.</title>
        <authorList>
            <person name="Hashimoto T."/>
            <person name="Horikawa D.D."/>
            <person name="Saito Y."/>
            <person name="Kuwahara H."/>
            <person name="Kozuka-Hata H."/>
            <person name="Shin-I T."/>
            <person name="Minakuchi Y."/>
            <person name="Ohishi K."/>
            <person name="Motoyama A."/>
            <person name="Aizu T."/>
            <person name="Enomoto A."/>
            <person name="Kondo K."/>
            <person name="Tanaka S."/>
            <person name="Hara Y."/>
            <person name="Koshikawa S."/>
            <person name="Sagara H."/>
            <person name="Miura T."/>
            <person name="Yokobori S."/>
            <person name="Miyagawa K."/>
            <person name="Suzuki Y."/>
            <person name="Kubo T."/>
            <person name="Oyama M."/>
            <person name="Kohara Y."/>
            <person name="Fujiyama A."/>
            <person name="Arakawa K."/>
            <person name="Katayama T."/>
            <person name="Toyoda A."/>
            <person name="Kunieda T."/>
        </authorList>
    </citation>
    <scope>NUCLEOTIDE SEQUENCE [LARGE SCALE GENOMIC DNA]</scope>
    <source>
        <strain evidence="2 3">YOKOZUNA-1</strain>
    </source>
</reference>
<proteinExistence type="predicted"/>
<dbReference type="AlphaFoldDB" id="A0A1D1UU48"/>
<accession>A0A1D1UU48</accession>
<comment type="caution">
    <text evidence="2">The sequence shown here is derived from an EMBL/GenBank/DDBJ whole genome shotgun (WGS) entry which is preliminary data.</text>
</comment>